<dbReference type="Pfam" id="PF00250">
    <property type="entry name" value="Forkhead"/>
    <property type="match status" value="1"/>
</dbReference>
<feature type="compositionally biased region" description="Polar residues" evidence="5">
    <location>
        <begin position="1294"/>
        <end position="1321"/>
    </location>
</feature>
<evidence type="ECO:0000313" key="8">
    <source>
        <dbReference type="Proteomes" id="UP000054097"/>
    </source>
</evidence>
<dbReference type="PANTHER" id="PTHR46262:SF2">
    <property type="entry name" value="FORKHEAD BOX PROTEIN BINIOU"/>
    <property type="match status" value="1"/>
</dbReference>
<dbReference type="Proteomes" id="UP000054097">
    <property type="component" value="Unassembled WGS sequence"/>
</dbReference>
<accession>A0A0C3B979</accession>
<evidence type="ECO:0000313" key="7">
    <source>
        <dbReference type="EMBL" id="KIM28629.1"/>
    </source>
</evidence>
<dbReference type="GO" id="GO:0000978">
    <property type="term" value="F:RNA polymerase II cis-regulatory region sequence-specific DNA binding"/>
    <property type="evidence" value="ECO:0007669"/>
    <property type="project" value="TreeGrafter"/>
</dbReference>
<dbReference type="OrthoDB" id="5954824at2759"/>
<dbReference type="PROSITE" id="PS00657">
    <property type="entry name" value="FORK_HEAD_1"/>
    <property type="match status" value="1"/>
</dbReference>
<reference evidence="7 8" key="1">
    <citation type="submission" date="2014-04" db="EMBL/GenBank/DDBJ databases">
        <authorList>
            <consortium name="DOE Joint Genome Institute"/>
            <person name="Kuo A."/>
            <person name="Zuccaro A."/>
            <person name="Kohler A."/>
            <person name="Nagy L.G."/>
            <person name="Floudas D."/>
            <person name="Copeland A."/>
            <person name="Barry K.W."/>
            <person name="Cichocki N."/>
            <person name="Veneault-Fourrey C."/>
            <person name="LaButti K."/>
            <person name="Lindquist E.A."/>
            <person name="Lipzen A."/>
            <person name="Lundell T."/>
            <person name="Morin E."/>
            <person name="Murat C."/>
            <person name="Sun H."/>
            <person name="Tunlid A."/>
            <person name="Henrissat B."/>
            <person name="Grigoriev I.V."/>
            <person name="Hibbett D.S."/>
            <person name="Martin F."/>
            <person name="Nordberg H.P."/>
            <person name="Cantor M.N."/>
            <person name="Hua S.X."/>
        </authorList>
    </citation>
    <scope>NUCLEOTIDE SEQUENCE [LARGE SCALE GENOMIC DNA]</scope>
    <source>
        <strain evidence="7 8">MAFF 305830</strain>
    </source>
</reference>
<feature type="region of interest" description="Disordered" evidence="5">
    <location>
        <begin position="787"/>
        <end position="1003"/>
    </location>
</feature>
<feature type="compositionally biased region" description="Polar residues" evidence="5">
    <location>
        <begin position="184"/>
        <end position="199"/>
    </location>
</feature>
<feature type="compositionally biased region" description="Polar residues" evidence="5">
    <location>
        <begin position="1234"/>
        <end position="1250"/>
    </location>
</feature>
<organism evidence="7 8">
    <name type="scientific">Serendipita vermifera MAFF 305830</name>
    <dbReference type="NCBI Taxonomy" id="933852"/>
    <lineage>
        <taxon>Eukaryota</taxon>
        <taxon>Fungi</taxon>
        <taxon>Dikarya</taxon>
        <taxon>Basidiomycota</taxon>
        <taxon>Agaricomycotina</taxon>
        <taxon>Agaricomycetes</taxon>
        <taxon>Sebacinales</taxon>
        <taxon>Serendipitaceae</taxon>
        <taxon>Serendipita</taxon>
    </lineage>
</organism>
<reference evidence="8" key="2">
    <citation type="submission" date="2015-01" db="EMBL/GenBank/DDBJ databases">
        <title>Evolutionary Origins and Diversification of the Mycorrhizal Mutualists.</title>
        <authorList>
            <consortium name="DOE Joint Genome Institute"/>
            <consortium name="Mycorrhizal Genomics Consortium"/>
            <person name="Kohler A."/>
            <person name="Kuo A."/>
            <person name="Nagy L.G."/>
            <person name="Floudas D."/>
            <person name="Copeland A."/>
            <person name="Barry K.W."/>
            <person name="Cichocki N."/>
            <person name="Veneault-Fourrey C."/>
            <person name="LaButti K."/>
            <person name="Lindquist E.A."/>
            <person name="Lipzen A."/>
            <person name="Lundell T."/>
            <person name="Morin E."/>
            <person name="Murat C."/>
            <person name="Riley R."/>
            <person name="Ohm R."/>
            <person name="Sun H."/>
            <person name="Tunlid A."/>
            <person name="Henrissat B."/>
            <person name="Grigoriev I.V."/>
            <person name="Hibbett D.S."/>
            <person name="Martin F."/>
        </authorList>
    </citation>
    <scope>NUCLEOTIDE SEQUENCE [LARGE SCALE GENOMIC DNA]</scope>
    <source>
        <strain evidence="8">MAFF 305830</strain>
    </source>
</reference>
<proteinExistence type="predicted"/>
<evidence type="ECO:0000256" key="2">
    <source>
        <dbReference type="ARBA" id="ARBA00023125"/>
    </source>
</evidence>
<keyword evidence="8" id="KW-1185">Reference proteome</keyword>
<feature type="compositionally biased region" description="Low complexity" evidence="5">
    <location>
        <begin position="836"/>
        <end position="855"/>
    </location>
</feature>
<feature type="compositionally biased region" description="Polar residues" evidence="5">
    <location>
        <begin position="59"/>
        <end position="79"/>
    </location>
</feature>
<feature type="compositionally biased region" description="Low complexity" evidence="5">
    <location>
        <begin position="200"/>
        <end position="235"/>
    </location>
</feature>
<feature type="compositionally biased region" description="Polar residues" evidence="5">
    <location>
        <begin position="1"/>
        <end position="12"/>
    </location>
</feature>
<feature type="compositionally biased region" description="Polar residues" evidence="5">
    <location>
        <begin position="910"/>
        <end position="928"/>
    </location>
</feature>
<feature type="compositionally biased region" description="Basic residues" evidence="5">
    <location>
        <begin position="32"/>
        <end position="43"/>
    </location>
</feature>
<feature type="compositionally biased region" description="Low complexity" evidence="5">
    <location>
        <begin position="1215"/>
        <end position="1233"/>
    </location>
</feature>
<dbReference type="PROSITE" id="PS50039">
    <property type="entry name" value="FORK_HEAD_3"/>
    <property type="match status" value="1"/>
</dbReference>
<feature type="compositionally biased region" description="Polar residues" evidence="5">
    <location>
        <begin position="712"/>
        <end position="730"/>
    </location>
</feature>
<evidence type="ECO:0000259" key="6">
    <source>
        <dbReference type="PROSITE" id="PS50039"/>
    </source>
</evidence>
<feature type="compositionally biased region" description="Polar residues" evidence="5">
    <location>
        <begin position="1110"/>
        <end position="1120"/>
    </location>
</feature>
<dbReference type="PANTHER" id="PTHR46262">
    <property type="entry name" value="FORKHEAD BOX PROTEIN BINIOU"/>
    <property type="match status" value="1"/>
</dbReference>
<feature type="DNA-binding region" description="Fork-head" evidence="4">
    <location>
        <begin position="363"/>
        <end position="443"/>
    </location>
</feature>
<feature type="region of interest" description="Disordered" evidence="5">
    <location>
        <begin position="1105"/>
        <end position="1327"/>
    </location>
</feature>
<keyword evidence="3 4" id="KW-0539">Nucleus</keyword>
<sequence length="1383" mass="146200">MDTSSPQENQVVPYQKPDSADEEEEEMATTPRGRRGFPSRRRSPNLYRLVPVADDMSEVSESTNSPSPERPANMSTTYFTPGMNVYYNHSSSPEPPNPSSAPPAITDGKSKETPAAMPPETPAAYYMDTPRAYPQSHTPAAFVRASTPVVRTASEPPQPPPPSISPADVKTESPDIALMGAPTPRTNHTPQNNNATSPDAQQGSVQSGSSRRTTRGSLAAAAAAANTTTQDQTPPSSTPDPGAPIRASITTWIITKDKAWILPSPQLGVSLAQVVPADVDPPQWMKYTRAPIVWDGKTDAGGKSGKNLVLIGAAAAKVSVNGRLPASARGGSADADLSPTSPISTSSSLDGLHLLMDFKSDEKPTYSYALMTRFAILGSPYKSLSLGEIYTMIESKFPWFARDESKWRDSIRYNLSSNCWFVKTKRALHQPGVGNLWMVDEASPGGALSLLTDRADMNLPMQSFGTSSLTGPKRPRKGRGKGSAFAEEDDEGSGDEPGPSIISAVDGMDPALRSPSAARNGTLMLTFDSKAKVPLDKEAGQRGATAHASHNLIPRIVTRHIVMNAVDQAFANAPNGQQDVDPREHVVQAINSMPFSLSSEDSAAGGRRSGSLLGNAMTRAASKLERSRVNMVSPKQTPAPPWAGDGSPSNGVDEGIGSGRDDDESGEDEGDDYWLTENNGAEAGGMESHVRSSGHSSPWNGDDVQMAERSAPPSSHTVIRRPSTTLDTTGLQSLSEAALSSSQARPSHTHLDAQRSKSPDVLVLGRELSPRMINNVLTRRRQANVLDPDAFLRQNTRPAQPSAREEPTTGTVTPPSFAALFNSAQPGESSSGGGSRQSAVSSQQQQQQQQATSIQPGMFRPARQPHVDSTLGAQPIDHHHRRSSGSSTSSSSASAPAGRRPQLAKLAPAATSSASSILDSGRSISGASGLNLRIPGTRNTPPLMKRPLTPNRGDGGASSGSLPASPYAPPPDSRKRKHVPQSPDRPLTLLDSQRQKVRRVDERRRVNQINPMFSVSQAGPSSGLASASGHVMAPPPTIPFRPASGSSASGSIGFATPSTSKSFATPLASGSTSSAGASTSAEVPVPAFGQSGFMFKNSLFDRGLPGARGRQSNTGFTAFSSGELPSFRSQSTQRNGNRDPSRENMELDSDDDLPDGSPRRGGGRRRSSSRMDTDASDEEVGVERGEGSAPTREMGPYRGPQPPRTGIFARITLNREATSSAPPSTSSARAESSVPPTRENTQTVSPTSAARDSPVLAPISHATSRGAADSPRLPSINSLLRQSPTPDSLPPIQNRPTLSSAPSQLPQEGTTSAPSRVSPSSAELREVVPATLPEPTSAYTFYYGFFMTGRPRVGASTPATAKYNGGDDDDSSVVEYTATDWRD</sequence>
<dbReference type="Gene3D" id="1.10.10.10">
    <property type="entry name" value="Winged helix-like DNA-binding domain superfamily/Winged helix DNA-binding domain"/>
    <property type="match status" value="1"/>
</dbReference>
<feature type="region of interest" description="Disordered" evidence="5">
    <location>
        <begin position="1059"/>
        <end position="1079"/>
    </location>
</feature>
<evidence type="ECO:0000256" key="3">
    <source>
        <dbReference type="ARBA" id="ARBA00023242"/>
    </source>
</evidence>
<dbReference type="HOGENOM" id="CLU_255448_0_0_1"/>
<name>A0A0C3B979_SERVB</name>
<dbReference type="GO" id="GO:0000981">
    <property type="term" value="F:DNA-binding transcription factor activity, RNA polymerase II-specific"/>
    <property type="evidence" value="ECO:0007669"/>
    <property type="project" value="TreeGrafter"/>
</dbReference>
<dbReference type="InterPro" id="IPR018122">
    <property type="entry name" value="TF_fork_head_CS_1"/>
</dbReference>
<feature type="compositionally biased region" description="Basic and acidic residues" evidence="5">
    <location>
        <begin position="1136"/>
        <end position="1145"/>
    </location>
</feature>
<dbReference type="InterPro" id="IPR036388">
    <property type="entry name" value="WH-like_DNA-bd_sf"/>
</dbReference>
<dbReference type="InterPro" id="IPR051770">
    <property type="entry name" value="Forkhead_box_regulator"/>
</dbReference>
<protein>
    <recommendedName>
        <fullName evidence="6">Fork-head domain-containing protein</fullName>
    </recommendedName>
</protein>
<feature type="compositionally biased region" description="Low complexity" evidence="5">
    <location>
        <begin position="884"/>
        <end position="901"/>
    </location>
</feature>
<dbReference type="PRINTS" id="PR00053">
    <property type="entry name" value="FORKHEAD"/>
</dbReference>
<dbReference type="InterPro" id="IPR036390">
    <property type="entry name" value="WH_DNA-bd_sf"/>
</dbReference>
<gene>
    <name evidence="7" type="ORF">M408DRAFT_23673</name>
</gene>
<dbReference type="EMBL" id="KN824292">
    <property type="protein sequence ID" value="KIM28629.1"/>
    <property type="molecule type" value="Genomic_DNA"/>
</dbReference>
<feature type="domain" description="Fork-head" evidence="6">
    <location>
        <begin position="363"/>
        <end position="443"/>
    </location>
</feature>
<feature type="region of interest" description="Disordered" evidence="5">
    <location>
        <begin position="1"/>
        <end position="244"/>
    </location>
</feature>
<evidence type="ECO:0000256" key="5">
    <source>
        <dbReference type="SAM" id="MobiDB-lite"/>
    </source>
</evidence>
<evidence type="ECO:0000256" key="1">
    <source>
        <dbReference type="ARBA" id="ARBA00004123"/>
    </source>
</evidence>
<dbReference type="CDD" id="cd00059">
    <property type="entry name" value="FH_FOX"/>
    <property type="match status" value="1"/>
</dbReference>
<dbReference type="GO" id="GO:0005634">
    <property type="term" value="C:nucleus"/>
    <property type="evidence" value="ECO:0007669"/>
    <property type="project" value="UniProtKB-SubCell"/>
</dbReference>
<feature type="region of interest" description="Disordered" evidence="5">
    <location>
        <begin position="624"/>
        <end position="758"/>
    </location>
</feature>
<feature type="region of interest" description="Disordered" evidence="5">
    <location>
        <begin position="461"/>
        <end position="507"/>
    </location>
</feature>
<feature type="compositionally biased region" description="Acidic residues" evidence="5">
    <location>
        <begin position="661"/>
        <end position="674"/>
    </location>
</feature>
<feature type="compositionally biased region" description="Polar residues" evidence="5">
    <location>
        <begin position="1275"/>
        <end position="1286"/>
    </location>
</feature>
<comment type="subcellular location">
    <subcellularLocation>
        <location evidence="1 4">Nucleus</location>
    </subcellularLocation>
</comment>
<dbReference type="SMART" id="SM00339">
    <property type="entry name" value="FH"/>
    <property type="match status" value="1"/>
</dbReference>
<evidence type="ECO:0000256" key="4">
    <source>
        <dbReference type="PROSITE-ProRule" id="PRU00089"/>
    </source>
</evidence>
<feature type="compositionally biased region" description="Low complexity" evidence="5">
    <location>
        <begin position="1068"/>
        <end position="1079"/>
    </location>
</feature>
<keyword evidence="2 4" id="KW-0238">DNA-binding</keyword>
<feature type="compositionally biased region" description="Basic and acidic residues" evidence="5">
    <location>
        <begin position="749"/>
        <end position="758"/>
    </location>
</feature>
<dbReference type="InterPro" id="IPR001766">
    <property type="entry name" value="Fork_head_dom"/>
</dbReference>
<feature type="compositionally biased region" description="Polar residues" evidence="5">
    <location>
        <begin position="461"/>
        <end position="470"/>
    </location>
</feature>
<feature type="compositionally biased region" description="Low complexity" evidence="5">
    <location>
        <begin position="731"/>
        <end position="744"/>
    </location>
</feature>
<dbReference type="STRING" id="933852.A0A0C3B979"/>
<dbReference type="SUPFAM" id="SSF46785">
    <property type="entry name" value="Winged helix' DNA-binding domain"/>
    <property type="match status" value="1"/>
</dbReference>